<comment type="caution">
    <text evidence="1">The sequence shown here is derived from an EMBL/GenBank/DDBJ whole genome shotgun (WGS) entry which is preliminary data.</text>
</comment>
<dbReference type="RefSeq" id="WP_342160287.1">
    <property type="nucleotide sequence ID" value="NZ_JBCDNA010000002.1"/>
</dbReference>
<dbReference type="PANTHER" id="PTHR17985">
    <property type="entry name" value="SER/THR-RICH PROTEIN T10 IN DGCR REGION"/>
    <property type="match status" value="1"/>
</dbReference>
<reference evidence="1 2" key="1">
    <citation type="submission" date="2024-04" db="EMBL/GenBank/DDBJ databases">
        <title>whole genome sequencing of Lutimonas vermicola strain IMCC1616.</title>
        <authorList>
            <person name="Bae S.S."/>
        </authorList>
    </citation>
    <scope>NUCLEOTIDE SEQUENCE [LARGE SCALE GENOMIC DNA]</scope>
    <source>
        <strain evidence="1 2">IMCC1616</strain>
    </source>
</reference>
<gene>
    <name evidence="1" type="ORF">AABB81_09950</name>
</gene>
<dbReference type="InterPro" id="IPR008551">
    <property type="entry name" value="TANGO2"/>
</dbReference>
<proteinExistence type="predicted"/>
<organism evidence="1 2">
    <name type="scientific">Lutimonas vermicola</name>
    <dbReference type="NCBI Taxonomy" id="414288"/>
    <lineage>
        <taxon>Bacteria</taxon>
        <taxon>Pseudomonadati</taxon>
        <taxon>Bacteroidota</taxon>
        <taxon>Flavobacteriia</taxon>
        <taxon>Flavobacteriales</taxon>
        <taxon>Flavobacteriaceae</taxon>
        <taxon>Lutimonas</taxon>
    </lineage>
</organism>
<dbReference type="Proteomes" id="UP001474120">
    <property type="component" value="Unassembled WGS sequence"/>
</dbReference>
<dbReference type="PANTHER" id="PTHR17985:SF8">
    <property type="entry name" value="TRANSPORT AND GOLGI ORGANIZATION PROTEIN 2 HOMOLOG"/>
    <property type="match status" value="1"/>
</dbReference>
<keyword evidence="2" id="KW-1185">Reference proteome</keyword>
<accession>A0ABU9L198</accession>
<sequence length="225" mass="26024">MCTVTFLPLADEGFVLTSNRDVGYQREKALYPKTFVEDGVSLQYPKDGKAGGTWIGTSRDNRLICLLNGGFENHKRKASYPKSRGLIVKELLIAESFKDNCLQIDLKNIEPFTLVVVDWKEKRKLYEFVWDGEQRFLKELDQSPHIWSSSTLFTSEMKNMRREWFAKWLEQDEKSPRSILEFHSEAGIGDPETDVVLKREKVGTVSITQVVKSNEQIEMSYFPRS</sequence>
<protein>
    <submittedName>
        <fullName evidence="1">NRDE family protein</fullName>
    </submittedName>
</protein>
<evidence type="ECO:0000313" key="2">
    <source>
        <dbReference type="Proteomes" id="UP001474120"/>
    </source>
</evidence>
<dbReference type="Pfam" id="PF05742">
    <property type="entry name" value="TANGO2"/>
    <property type="match status" value="1"/>
</dbReference>
<dbReference type="EMBL" id="JBCDNA010000002">
    <property type="protein sequence ID" value="MEL4456218.1"/>
    <property type="molecule type" value="Genomic_DNA"/>
</dbReference>
<name>A0ABU9L198_9FLAO</name>
<evidence type="ECO:0000313" key="1">
    <source>
        <dbReference type="EMBL" id="MEL4456218.1"/>
    </source>
</evidence>